<protein>
    <submittedName>
        <fullName evidence="1">Uncharacterized protein</fullName>
    </submittedName>
</protein>
<reference evidence="2" key="1">
    <citation type="journal article" date="2022" name="Mol. Ecol. Resour.">
        <title>The genomes of chicory, endive, great burdock and yacon provide insights into Asteraceae palaeo-polyploidization history and plant inulin production.</title>
        <authorList>
            <person name="Fan W."/>
            <person name="Wang S."/>
            <person name="Wang H."/>
            <person name="Wang A."/>
            <person name="Jiang F."/>
            <person name="Liu H."/>
            <person name="Zhao H."/>
            <person name="Xu D."/>
            <person name="Zhang Y."/>
        </authorList>
    </citation>
    <scope>NUCLEOTIDE SEQUENCE [LARGE SCALE GENOMIC DNA]</scope>
    <source>
        <strain evidence="2">cv. Punajuju</strain>
    </source>
</reference>
<gene>
    <name evidence="1" type="ORF">L2E82_22127</name>
</gene>
<comment type="caution">
    <text evidence="1">The sequence shown here is derived from an EMBL/GenBank/DDBJ whole genome shotgun (WGS) entry which is preliminary data.</text>
</comment>
<organism evidence="1 2">
    <name type="scientific">Cichorium intybus</name>
    <name type="common">Chicory</name>
    <dbReference type="NCBI Taxonomy" id="13427"/>
    <lineage>
        <taxon>Eukaryota</taxon>
        <taxon>Viridiplantae</taxon>
        <taxon>Streptophyta</taxon>
        <taxon>Embryophyta</taxon>
        <taxon>Tracheophyta</taxon>
        <taxon>Spermatophyta</taxon>
        <taxon>Magnoliopsida</taxon>
        <taxon>eudicotyledons</taxon>
        <taxon>Gunneridae</taxon>
        <taxon>Pentapetalae</taxon>
        <taxon>asterids</taxon>
        <taxon>campanulids</taxon>
        <taxon>Asterales</taxon>
        <taxon>Asteraceae</taxon>
        <taxon>Cichorioideae</taxon>
        <taxon>Cichorieae</taxon>
        <taxon>Cichoriinae</taxon>
        <taxon>Cichorium</taxon>
    </lineage>
</organism>
<reference evidence="1 2" key="2">
    <citation type="journal article" date="2022" name="Mol. Ecol. Resour.">
        <title>The genomes of chicory, endive, great burdock and yacon provide insights into Asteraceae paleo-polyploidization history and plant inulin production.</title>
        <authorList>
            <person name="Fan W."/>
            <person name="Wang S."/>
            <person name="Wang H."/>
            <person name="Wang A."/>
            <person name="Jiang F."/>
            <person name="Liu H."/>
            <person name="Zhao H."/>
            <person name="Xu D."/>
            <person name="Zhang Y."/>
        </authorList>
    </citation>
    <scope>NUCLEOTIDE SEQUENCE [LARGE SCALE GENOMIC DNA]</scope>
    <source>
        <strain evidence="2">cv. Punajuju</strain>
        <tissue evidence="1">Leaves</tissue>
    </source>
</reference>
<dbReference type="EMBL" id="CM042012">
    <property type="protein sequence ID" value="KAI3751084.1"/>
    <property type="molecule type" value="Genomic_DNA"/>
</dbReference>
<name>A0ACB9DWS0_CICIN</name>
<evidence type="ECO:0000313" key="1">
    <source>
        <dbReference type="EMBL" id="KAI3751084.1"/>
    </source>
</evidence>
<dbReference type="Proteomes" id="UP001055811">
    <property type="component" value="Linkage Group LG04"/>
</dbReference>
<sequence>MSQHLSGRTDNDIKNHWHSYLKKQVAKYQSLEGQNSNTGNKELLSSSYMNSITRNICFDSQDSGNYSYIDMDQQVPQTRVNKLPKILFADWFSLEEFHRNQGFACKDGVSNHTNYQDTPVHGLLSNETSTESSENVNYERNYPNEDMFRTEMNIDQVFNFNGEYFSNDDFLICKG</sequence>
<evidence type="ECO:0000313" key="2">
    <source>
        <dbReference type="Proteomes" id="UP001055811"/>
    </source>
</evidence>
<proteinExistence type="predicted"/>
<accession>A0ACB9DWS0</accession>
<keyword evidence="2" id="KW-1185">Reference proteome</keyword>